<keyword evidence="3" id="KW-1185">Reference proteome</keyword>
<accession>A0ABQ5K563</accession>
<feature type="compositionally biased region" description="Low complexity" evidence="1">
    <location>
        <begin position="556"/>
        <end position="567"/>
    </location>
</feature>
<feature type="compositionally biased region" description="Low complexity" evidence="1">
    <location>
        <begin position="589"/>
        <end position="599"/>
    </location>
</feature>
<organism evidence="2 3">
    <name type="scientific">Aduncisulcus paluster</name>
    <dbReference type="NCBI Taxonomy" id="2918883"/>
    <lineage>
        <taxon>Eukaryota</taxon>
        <taxon>Metamonada</taxon>
        <taxon>Carpediemonas-like organisms</taxon>
        <taxon>Aduncisulcus</taxon>
    </lineage>
</organism>
<proteinExistence type="predicted"/>
<evidence type="ECO:0000313" key="2">
    <source>
        <dbReference type="EMBL" id="GKT27729.1"/>
    </source>
</evidence>
<feature type="region of interest" description="Disordered" evidence="1">
    <location>
        <begin position="539"/>
        <end position="599"/>
    </location>
</feature>
<sequence>MPLYLLQYLPQFIQTPHTSSFNSEASSWNPIVWDSLDPVKRVVTYRNAVFTTSDGRVFNFCPATSSDPENGVCVSKIDFSFIGPDGMFYIVGKFTYKRIDQWSSVNTESHVAFSLDFDARSLTPVSAIKNHTITIFGRLCDGRLMGKWRQQFLAIPFEKMVSLPVFKAQEDLDHDQWQDYSRANFEEAERWFSTYCISPPIDFSRNCIIASCSSQDHSIDVISHSDGFFVLPRGGDKVINVIVNDESTGDNIGWSGISSMVLVPFSPEDHPSVPSPSPISSISSSVASYPSKYRVVLGTSWALIEFDLPSAATLSDIASASDTPSMTISGHVIRALNNSVVETCPLSHCVIVKTKVIAPTPNYENAISNSVSKFEGILETTMDKHVSAEECIQNVHTQPFPHIYNVLDSVFIPLPALYSVYQCCFNAAVSSSTNMSFFLSDSPSSKSYILTMPVAQMMFEEFSLPLVECYDADRVSQLTRVEQWVPEHPWAYQAHGKDSMKKFLKNTFYPGLKVGYQLIGRIFEDYVFQFGIVPKEEDKECHKKSSSPIEEEKGKSSASSKSDTSVSLEEDKECHKKSSSPIEEEKGKSSASSKSDTSVSLVRGTMGGFGFTGGIQHVPRHLRAPGFKELSFSECFQLIGAPIYHSQPSFGRQGSFFVGYQSGVVTSYPEVGHIASCSYGVCGMSIGGWYGIPVPTEEFEEQYLKCPELFSSGRSDFSNPFGSFGNSKIF</sequence>
<gene>
    <name evidence="2" type="ORF">ADUPG1_013992</name>
</gene>
<name>A0ABQ5K563_9EUKA</name>
<evidence type="ECO:0000256" key="1">
    <source>
        <dbReference type="SAM" id="MobiDB-lite"/>
    </source>
</evidence>
<dbReference type="EMBL" id="BQXS01012765">
    <property type="protein sequence ID" value="GKT27729.1"/>
    <property type="molecule type" value="Genomic_DNA"/>
</dbReference>
<reference evidence="2" key="1">
    <citation type="submission" date="2022-03" db="EMBL/GenBank/DDBJ databases">
        <title>Draft genome sequence of Aduncisulcus paluster, a free-living microaerophilic Fornicata.</title>
        <authorList>
            <person name="Yuyama I."/>
            <person name="Kume K."/>
            <person name="Tamura T."/>
            <person name="Inagaki Y."/>
            <person name="Hashimoto T."/>
        </authorList>
    </citation>
    <scope>NUCLEOTIDE SEQUENCE</scope>
    <source>
        <strain evidence="2">NY0171</strain>
    </source>
</reference>
<dbReference type="Proteomes" id="UP001057375">
    <property type="component" value="Unassembled WGS sequence"/>
</dbReference>
<evidence type="ECO:0000313" key="3">
    <source>
        <dbReference type="Proteomes" id="UP001057375"/>
    </source>
</evidence>
<comment type="caution">
    <text evidence="2">The sequence shown here is derived from an EMBL/GenBank/DDBJ whole genome shotgun (WGS) entry which is preliminary data.</text>
</comment>
<protein>
    <submittedName>
        <fullName evidence="2">Uncharacterized protein</fullName>
    </submittedName>
</protein>